<keyword evidence="12" id="KW-1185">Reference proteome</keyword>
<keyword evidence="2 9" id="KW-0813">Transport</keyword>
<feature type="transmembrane region" description="Helical" evidence="9">
    <location>
        <begin position="261"/>
        <end position="286"/>
    </location>
</feature>
<dbReference type="PANTHER" id="PTHR43163">
    <property type="entry name" value="DIPEPTIDE TRANSPORT SYSTEM PERMEASE PROTEIN DPPB-RELATED"/>
    <property type="match status" value="1"/>
</dbReference>
<dbReference type="InterPro" id="IPR045621">
    <property type="entry name" value="BPD_transp_1_N"/>
</dbReference>
<dbReference type="EMBL" id="FOSD01000002">
    <property type="protein sequence ID" value="SFJ64849.1"/>
    <property type="molecule type" value="Genomic_DNA"/>
</dbReference>
<keyword evidence="3" id="KW-1003">Cell membrane</keyword>
<name>A0A1I3T3S1_9GAMM</name>
<reference evidence="11 12" key="1">
    <citation type="submission" date="2016-10" db="EMBL/GenBank/DDBJ databases">
        <authorList>
            <person name="Varghese N."/>
            <person name="Submissions S."/>
        </authorList>
    </citation>
    <scope>NUCLEOTIDE SEQUENCE [LARGE SCALE GENOMIC DNA]</scope>
    <source>
        <strain evidence="11 12">YR512</strain>
    </source>
</reference>
<organism evidence="11 12">
    <name type="scientific">Candidatus Pantoea symbiotica</name>
    <dbReference type="NCBI Taxonomy" id="1884370"/>
    <lineage>
        <taxon>Bacteria</taxon>
        <taxon>Pseudomonadati</taxon>
        <taxon>Pseudomonadota</taxon>
        <taxon>Gammaproteobacteria</taxon>
        <taxon>Enterobacterales</taxon>
        <taxon>Erwiniaceae</taxon>
        <taxon>Pantoea</taxon>
    </lineage>
</organism>
<evidence type="ECO:0000256" key="3">
    <source>
        <dbReference type="ARBA" id="ARBA00022475"/>
    </source>
</evidence>
<evidence type="ECO:0000256" key="7">
    <source>
        <dbReference type="ARBA" id="ARBA00023136"/>
    </source>
</evidence>
<feature type="transmembrane region" description="Helical" evidence="9">
    <location>
        <begin position="306"/>
        <end position="332"/>
    </location>
</feature>
<dbReference type="PROSITE" id="PS50928">
    <property type="entry name" value="ABC_TM1"/>
    <property type="match status" value="1"/>
</dbReference>
<feature type="domain" description="ABC transmembrane type-1" evidence="10">
    <location>
        <begin position="129"/>
        <end position="329"/>
    </location>
</feature>
<protein>
    <submittedName>
        <fullName evidence="11">Peptide/nickel transport system permease protein</fullName>
    </submittedName>
</protein>
<feature type="transmembrane region" description="Helical" evidence="9">
    <location>
        <begin position="176"/>
        <end position="195"/>
    </location>
</feature>
<comment type="caution">
    <text evidence="11">The sequence shown here is derived from an EMBL/GenBank/DDBJ whole genome shotgun (WGS) entry which is preliminary data.</text>
</comment>
<evidence type="ECO:0000256" key="9">
    <source>
        <dbReference type="RuleBase" id="RU363032"/>
    </source>
</evidence>
<dbReference type="Proteomes" id="UP000198841">
    <property type="component" value="Unassembled WGS sequence"/>
</dbReference>
<evidence type="ECO:0000313" key="11">
    <source>
        <dbReference type="EMBL" id="SFJ64849.1"/>
    </source>
</evidence>
<keyword evidence="6 9" id="KW-1133">Transmembrane helix</keyword>
<feature type="transmembrane region" description="Helical" evidence="9">
    <location>
        <begin position="207"/>
        <end position="225"/>
    </location>
</feature>
<dbReference type="Pfam" id="PF19300">
    <property type="entry name" value="BPD_transp_1_N"/>
    <property type="match status" value="1"/>
</dbReference>
<evidence type="ECO:0000256" key="1">
    <source>
        <dbReference type="ARBA" id="ARBA00004429"/>
    </source>
</evidence>
<dbReference type="Gene3D" id="1.10.3720.10">
    <property type="entry name" value="MetI-like"/>
    <property type="match status" value="1"/>
</dbReference>
<feature type="transmembrane region" description="Helical" evidence="9">
    <location>
        <begin position="133"/>
        <end position="155"/>
    </location>
</feature>
<evidence type="ECO:0000256" key="2">
    <source>
        <dbReference type="ARBA" id="ARBA00022448"/>
    </source>
</evidence>
<sequence length="340" mass="36982">MSELTSSPPQNSAAHLANVAMPRSRTALLLRRISLRIASALFVLWGTITVTFLVLSVLPGDRATILLNITSGQVIERTPAELAPINAQYGFDKPIVEQYLHYFWRLLHADFGFSFELQRPVVHIIAEQLLPTFTLAIAALLLAWIIAIPWTLLTAGRNRRLAAFGSAVETIMAGLPQYWIGILLLIVFAIGLRWFPVVGGTSLLGTVLPAITLAIPLAGFIGHAIRGEFERSMQQPFVLSARARGMSLAGVRLRHVLRHALIPAITLSGWAIGNLLSGAVLVEAVFARPGLGNVLVNAVSNKDFALVSGIVILISFLYIVINLAVDLIYLIVDPRLRGRA</sequence>
<gene>
    <name evidence="11" type="ORF">SAMN05518863_102198</name>
</gene>
<evidence type="ECO:0000259" key="10">
    <source>
        <dbReference type="PROSITE" id="PS50928"/>
    </source>
</evidence>
<accession>A0A1I3T3S1</accession>
<dbReference type="InterPro" id="IPR035906">
    <property type="entry name" value="MetI-like_sf"/>
</dbReference>
<keyword evidence="5 9" id="KW-0812">Transmembrane</keyword>
<evidence type="ECO:0000313" key="12">
    <source>
        <dbReference type="Proteomes" id="UP000198841"/>
    </source>
</evidence>
<keyword evidence="7 9" id="KW-0472">Membrane</keyword>
<keyword evidence="4" id="KW-0997">Cell inner membrane</keyword>
<dbReference type="CDD" id="cd06261">
    <property type="entry name" value="TM_PBP2"/>
    <property type="match status" value="1"/>
</dbReference>
<evidence type="ECO:0000256" key="5">
    <source>
        <dbReference type="ARBA" id="ARBA00022692"/>
    </source>
</evidence>
<proteinExistence type="inferred from homology"/>
<comment type="subcellular location">
    <subcellularLocation>
        <location evidence="1">Cell inner membrane</location>
        <topology evidence="1">Multi-pass membrane protein</topology>
    </subcellularLocation>
    <subcellularLocation>
        <location evidence="9">Cell membrane</location>
        <topology evidence="9">Multi-pass membrane protein</topology>
    </subcellularLocation>
</comment>
<evidence type="ECO:0000256" key="8">
    <source>
        <dbReference type="ARBA" id="ARBA00024202"/>
    </source>
</evidence>
<dbReference type="SUPFAM" id="SSF161098">
    <property type="entry name" value="MetI-like"/>
    <property type="match status" value="1"/>
</dbReference>
<dbReference type="PANTHER" id="PTHR43163:SF6">
    <property type="entry name" value="DIPEPTIDE TRANSPORT SYSTEM PERMEASE PROTEIN DPPB-RELATED"/>
    <property type="match status" value="1"/>
</dbReference>
<evidence type="ECO:0000256" key="6">
    <source>
        <dbReference type="ARBA" id="ARBA00022989"/>
    </source>
</evidence>
<feature type="transmembrane region" description="Helical" evidence="9">
    <location>
        <begin position="33"/>
        <end position="58"/>
    </location>
</feature>
<comment type="similarity">
    <text evidence="8">Belongs to the binding-protein-dependent transport system permease family. OppBC subfamily.</text>
</comment>
<dbReference type="Pfam" id="PF00528">
    <property type="entry name" value="BPD_transp_1"/>
    <property type="match status" value="1"/>
</dbReference>
<evidence type="ECO:0000256" key="4">
    <source>
        <dbReference type="ARBA" id="ARBA00022519"/>
    </source>
</evidence>
<dbReference type="InterPro" id="IPR000515">
    <property type="entry name" value="MetI-like"/>
</dbReference>
<dbReference type="RefSeq" id="WP_008107544.1">
    <property type="nucleotide sequence ID" value="NZ_FOSD01000002.1"/>
</dbReference>